<dbReference type="PANTHER" id="PTHR47967">
    <property type="entry name" value="OS07G0603500 PROTEIN-RELATED"/>
    <property type="match status" value="1"/>
</dbReference>
<protein>
    <recommendedName>
        <fullName evidence="4">Xylanase inhibitor N-terminal domain-containing protein</fullName>
    </recommendedName>
</protein>
<accession>A0A8X8WIT3</accession>
<evidence type="ECO:0000313" key="6">
    <source>
        <dbReference type="Proteomes" id="UP000298416"/>
    </source>
</evidence>
<evidence type="ECO:0000256" key="2">
    <source>
        <dbReference type="ARBA" id="ARBA00022670"/>
    </source>
</evidence>
<dbReference type="GO" id="GO:0008233">
    <property type="term" value="F:peptidase activity"/>
    <property type="evidence" value="ECO:0007669"/>
    <property type="project" value="UniProtKB-KW"/>
</dbReference>
<keyword evidence="3" id="KW-0378">Hydrolase</keyword>
<dbReference type="SUPFAM" id="SSF50630">
    <property type="entry name" value="Acid proteases"/>
    <property type="match status" value="1"/>
</dbReference>
<keyword evidence="2" id="KW-0645">Protease</keyword>
<evidence type="ECO:0000313" key="5">
    <source>
        <dbReference type="EMBL" id="KAG6395390.1"/>
    </source>
</evidence>
<dbReference type="PANTHER" id="PTHR47967:SF69">
    <property type="entry name" value="ASPARTIC PROTEINASE NANA, CHLOROPLAST"/>
    <property type="match status" value="1"/>
</dbReference>
<dbReference type="AlphaFoldDB" id="A0A8X8WIT3"/>
<dbReference type="GO" id="GO:0006508">
    <property type="term" value="P:proteolysis"/>
    <property type="evidence" value="ECO:0007669"/>
    <property type="project" value="UniProtKB-KW"/>
</dbReference>
<reference evidence="5" key="2">
    <citation type="submission" date="2020-08" db="EMBL/GenBank/DDBJ databases">
        <title>Plant Genome Project.</title>
        <authorList>
            <person name="Zhang R.-G."/>
        </authorList>
    </citation>
    <scope>NUCLEOTIDE SEQUENCE</scope>
    <source>
        <strain evidence="5">Huo1</strain>
        <tissue evidence="5">Leaf</tissue>
    </source>
</reference>
<dbReference type="InterPro" id="IPR051708">
    <property type="entry name" value="Plant_Aspart_Prot_A1"/>
</dbReference>
<comment type="caution">
    <text evidence="5">The sequence shown here is derived from an EMBL/GenBank/DDBJ whole genome shotgun (WGS) entry which is preliminary data.</text>
</comment>
<dbReference type="EMBL" id="PNBA02000017">
    <property type="protein sequence ID" value="KAG6395390.1"/>
    <property type="molecule type" value="Genomic_DNA"/>
</dbReference>
<evidence type="ECO:0000256" key="3">
    <source>
        <dbReference type="ARBA" id="ARBA00022801"/>
    </source>
</evidence>
<proteinExistence type="inferred from homology"/>
<dbReference type="Pfam" id="PF14543">
    <property type="entry name" value="TAXi_N"/>
    <property type="match status" value="1"/>
</dbReference>
<feature type="domain" description="Xylanase inhibitor N-terminal" evidence="4">
    <location>
        <begin position="29"/>
        <end position="101"/>
    </location>
</feature>
<dbReference type="Gene3D" id="2.40.70.10">
    <property type="entry name" value="Acid Proteases"/>
    <property type="match status" value="1"/>
</dbReference>
<comment type="similarity">
    <text evidence="1">Belongs to the peptidase A1 family.</text>
</comment>
<evidence type="ECO:0000256" key="1">
    <source>
        <dbReference type="ARBA" id="ARBA00007447"/>
    </source>
</evidence>
<gene>
    <name evidence="5" type="ORF">SASPL_146035</name>
</gene>
<dbReference type="InterPro" id="IPR021109">
    <property type="entry name" value="Peptidase_aspartic_dom_sf"/>
</dbReference>
<name>A0A8X8WIT3_SALSN</name>
<organism evidence="5">
    <name type="scientific">Salvia splendens</name>
    <name type="common">Scarlet sage</name>
    <dbReference type="NCBI Taxonomy" id="180675"/>
    <lineage>
        <taxon>Eukaryota</taxon>
        <taxon>Viridiplantae</taxon>
        <taxon>Streptophyta</taxon>
        <taxon>Embryophyta</taxon>
        <taxon>Tracheophyta</taxon>
        <taxon>Spermatophyta</taxon>
        <taxon>Magnoliopsida</taxon>
        <taxon>eudicotyledons</taxon>
        <taxon>Gunneridae</taxon>
        <taxon>Pentapetalae</taxon>
        <taxon>asterids</taxon>
        <taxon>lamiids</taxon>
        <taxon>Lamiales</taxon>
        <taxon>Lamiaceae</taxon>
        <taxon>Nepetoideae</taxon>
        <taxon>Mentheae</taxon>
        <taxon>Salviinae</taxon>
        <taxon>Salvia</taxon>
        <taxon>Salvia subgen. Calosphace</taxon>
        <taxon>core Calosphace</taxon>
    </lineage>
</organism>
<dbReference type="InterPro" id="IPR032861">
    <property type="entry name" value="TAXi_N"/>
</dbReference>
<evidence type="ECO:0000259" key="4">
    <source>
        <dbReference type="Pfam" id="PF14543"/>
    </source>
</evidence>
<reference evidence="5" key="1">
    <citation type="submission" date="2018-01" db="EMBL/GenBank/DDBJ databases">
        <authorList>
            <person name="Mao J.F."/>
        </authorList>
    </citation>
    <scope>NUCLEOTIDE SEQUENCE</scope>
    <source>
        <strain evidence="5">Huo1</strain>
        <tissue evidence="5">Leaf</tissue>
    </source>
</reference>
<dbReference type="Proteomes" id="UP000298416">
    <property type="component" value="Unassembled WGS sequence"/>
</dbReference>
<sequence length="102" mass="10815">MRCFGAPAVALGGAAAAEIRDEPSPGEPPPQEVVLIADTGSDLTWSKCSRGEVQGGRVFHADRSSSFRTFPCSSAVCKTDLADLSSLSRCPSMLDPCSYDYR</sequence>
<keyword evidence="6" id="KW-1185">Reference proteome</keyword>